<organism evidence="7 8">
    <name type="scientific">Thelohanellus kitauei</name>
    <name type="common">Myxosporean</name>
    <dbReference type="NCBI Taxonomy" id="669202"/>
    <lineage>
        <taxon>Eukaryota</taxon>
        <taxon>Metazoa</taxon>
        <taxon>Cnidaria</taxon>
        <taxon>Myxozoa</taxon>
        <taxon>Myxosporea</taxon>
        <taxon>Bivalvulida</taxon>
        <taxon>Platysporina</taxon>
        <taxon>Myxobolidae</taxon>
        <taxon>Thelohanellus</taxon>
    </lineage>
</organism>
<reference evidence="7 8" key="1">
    <citation type="journal article" date="2014" name="Genome Biol. Evol.">
        <title>The genome of the myxosporean Thelohanellus kitauei shows adaptations to nutrient acquisition within its fish host.</title>
        <authorList>
            <person name="Yang Y."/>
            <person name="Xiong J."/>
            <person name="Zhou Z."/>
            <person name="Huo F."/>
            <person name="Miao W."/>
            <person name="Ran C."/>
            <person name="Liu Y."/>
            <person name="Zhang J."/>
            <person name="Feng J."/>
            <person name="Wang M."/>
            <person name="Wang M."/>
            <person name="Wang L."/>
            <person name="Yao B."/>
        </authorList>
    </citation>
    <scope>NUCLEOTIDE SEQUENCE [LARGE SCALE GENOMIC DNA]</scope>
    <source>
        <strain evidence="7">Wuqing</strain>
    </source>
</reference>
<sequence>MDNENSSPESQLPRVKTGVTAKCAKTPDKGGKRLAHTCDDSQKENKIHNFTSLESTPVKQPKLSSFFGKIGGKGSDTQSPPKQLYGVRVGNFLPIQLKPGMTFFKRVPKPMDPNFDSKIIVQDSSILKIDIDLWKKLKMKSGIRSLHSTLNNYYAAKFFKFAENYRPPYYGTWSKKSVVVSGRRPFSRDPLLNYEVDSDLEWEEEEPGEDLGTESDPEDAVDSSGTEDDFIVPHGYLSEGEGIEDSNESFKTKKTKFEKSQSNTRFKKLKPVIVCSQCDLINKIDNESLLKLSAKIIEYPENTMEGVVDLCFTSPKVGKAFPEELIPELIHFCHNNTSLKKIVVEFRNFLETKYPEKSKITSKQIETKIREISEFKSKKYTVLNEHLMSHAPDLLDKPDPS</sequence>
<dbReference type="OrthoDB" id="5990232at2759"/>
<comment type="subcellular location">
    <subcellularLocation>
        <location evidence="1">Nucleus</location>
    </subcellularLocation>
</comment>
<dbReference type="GO" id="GO:0005634">
    <property type="term" value="C:nucleus"/>
    <property type="evidence" value="ECO:0007669"/>
    <property type="project" value="UniProtKB-SubCell"/>
</dbReference>
<accession>A0A0C2I5X3</accession>
<name>A0A0C2I5X3_THEKT</name>
<keyword evidence="3" id="KW-0234">DNA repair</keyword>
<dbReference type="GO" id="GO:0006334">
    <property type="term" value="P:nucleosome assembly"/>
    <property type="evidence" value="ECO:0007669"/>
    <property type="project" value="TreeGrafter"/>
</dbReference>
<gene>
    <name evidence="7" type="ORF">RF11_06554</name>
</gene>
<feature type="compositionally biased region" description="Basic and acidic residues" evidence="5">
    <location>
        <begin position="25"/>
        <end position="40"/>
    </location>
</feature>
<dbReference type="PANTHER" id="PTHR15272">
    <property type="entry name" value="CHROMATIN ASSEMBLY FACTOR 1 SUBUNIT A CAF-1 SUBUNIT A"/>
    <property type="match status" value="1"/>
</dbReference>
<feature type="region of interest" description="Disordered" evidence="5">
    <location>
        <begin position="203"/>
        <end position="225"/>
    </location>
</feature>
<feature type="domain" description="Chromatin assembly factor 1 subunit A dimerization" evidence="6">
    <location>
        <begin position="157"/>
        <end position="224"/>
    </location>
</feature>
<dbReference type="InterPro" id="IPR022043">
    <property type="entry name" value="CAF1A_DD"/>
</dbReference>
<evidence type="ECO:0000256" key="1">
    <source>
        <dbReference type="ARBA" id="ARBA00004123"/>
    </source>
</evidence>
<evidence type="ECO:0000256" key="2">
    <source>
        <dbReference type="ARBA" id="ARBA00022763"/>
    </source>
</evidence>
<evidence type="ECO:0000259" key="6">
    <source>
        <dbReference type="Pfam" id="PF12253"/>
    </source>
</evidence>
<keyword evidence="4" id="KW-0539">Nucleus</keyword>
<dbReference type="EMBL" id="JWZT01005574">
    <property type="protein sequence ID" value="KII60553.1"/>
    <property type="molecule type" value="Genomic_DNA"/>
</dbReference>
<evidence type="ECO:0000256" key="3">
    <source>
        <dbReference type="ARBA" id="ARBA00023204"/>
    </source>
</evidence>
<evidence type="ECO:0000313" key="7">
    <source>
        <dbReference type="EMBL" id="KII60553.1"/>
    </source>
</evidence>
<feature type="region of interest" description="Disordered" evidence="5">
    <location>
        <begin position="1"/>
        <end position="40"/>
    </location>
</feature>
<dbReference type="GO" id="GO:0033186">
    <property type="term" value="C:CAF-1 complex"/>
    <property type="evidence" value="ECO:0007669"/>
    <property type="project" value="TreeGrafter"/>
</dbReference>
<proteinExistence type="predicted"/>
<evidence type="ECO:0000256" key="4">
    <source>
        <dbReference type="ARBA" id="ARBA00023242"/>
    </source>
</evidence>
<evidence type="ECO:0000256" key="5">
    <source>
        <dbReference type="SAM" id="MobiDB-lite"/>
    </source>
</evidence>
<keyword evidence="8" id="KW-1185">Reference proteome</keyword>
<feature type="compositionally biased region" description="Polar residues" evidence="5">
    <location>
        <begin position="1"/>
        <end position="10"/>
    </location>
</feature>
<protein>
    <submittedName>
        <fullName evidence="7">Chromatin assembly factor 1 subunit A-B</fullName>
    </submittedName>
</protein>
<dbReference type="Pfam" id="PF12253">
    <property type="entry name" value="CAF1A_dimeriz"/>
    <property type="match status" value="1"/>
</dbReference>
<dbReference type="PANTHER" id="PTHR15272:SF0">
    <property type="entry name" value="CHROMATIN ASSEMBLY FACTOR 1 SUBUNIT A"/>
    <property type="match status" value="1"/>
</dbReference>
<keyword evidence="2" id="KW-0227">DNA damage</keyword>
<dbReference type="Proteomes" id="UP000031668">
    <property type="component" value="Unassembled WGS sequence"/>
</dbReference>
<comment type="caution">
    <text evidence="7">The sequence shown here is derived from an EMBL/GenBank/DDBJ whole genome shotgun (WGS) entry which is preliminary data.</text>
</comment>
<dbReference type="GO" id="GO:0006281">
    <property type="term" value="P:DNA repair"/>
    <property type="evidence" value="ECO:0007669"/>
    <property type="project" value="UniProtKB-KW"/>
</dbReference>
<dbReference type="AlphaFoldDB" id="A0A0C2I5X3"/>
<evidence type="ECO:0000313" key="8">
    <source>
        <dbReference type="Proteomes" id="UP000031668"/>
    </source>
</evidence>